<feature type="compositionally biased region" description="Basic and acidic residues" evidence="3">
    <location>
        <begin position="312"/>
        <end position="326"/>
    </location>
</feature>
<evidence type="ECO:0000256" key="2">
    <source>
        <dbReference type="SAM" id="Coils"/>
    </source>
</evidence>
<dbReference type="InterPro" id="IPR029672">
    <property type="entry name" value="FAM199X_fam"/>
</dbReference>
<name>C3YBI1_BRAFL</name>
<dbReference type="PANTHER" id="PTHR32003:SF1">
    <property type="entry name" value="PROTEIN FAM199X"/>
    <property type="match status" value="1"/>
</dbReference>
<reference evidence="4" key="1">
    <citation type="journal article" date="2008" name="Nature">
        <title>The amphioxus genome and the evolution of the chordate karyotype.</title>
        <authorList>
            <consortium name="US DOE Joint Genome Institute (JGI-PGF)"/>
            <person name="Putnam N.H."/>
            <person name="Butts T."/>
            <person name="Ferrier D.E.K."/>
            <person name="Furlong R.F."/>
            <person name="Hellsten U."/>
            <person name="Kawashima T."/>
            <person name="Robinson-Rechavi M."/>
            <person name="Shoguchi E."/>
            <person name="Terry A."/>
            <person name="Yu J.-K."/>
            <person name="Benito-Gutierrez E.L."/>
            <person name="Dubchak I."/>
            <person name="Garcia-Fernandez J."/>
            <person name="Gibson-Brown J.J."/>
            <person name="Grigoriev I.V."/>
            <person name="Horton A.C."/>
            <person name="de Jong P.J."/>
            <person name="Jurka J."/>
            <person name="Kapitonov V.V."/>
            <person name="Kohara Y."/>
            <person name="Kuroki Y."/>
            <person name="Lindquist E."/>
            <person name="Lucas S."/>
            <person name="Osoegawa K."/>
            <person name="Pennacchio L.A."/>
            <person name="Salamov A.A."/>
            <person name="Satou Y."/>
            <person name="Sauka-Spengler T."/>
            <person name="Schmutz J."/>
            <person name="Shin-I T."/>
            <person name="Toyoda A."/>
            <person name="Bronner-Fraser M."/>
            <person name="Fujiyama A."/>
            <person name="Holland L.Z."/>
            <person name="Holland P.W.H."/>
            <person name="Satoh N."/>
            <person name="Rokhsar D.S."/>
        </authorList>
    </citation>
    <scope>NUCLEOTIDE SEQUENCE [LARGE SCALE GENOMIC DNA]</scope>
    <source>
        <strain evidence="4">S238N-H82</strain>
        <tissue evidence="4">Testes</tissue>
    </source>
</reference>
<feature type="region of interest" description="Disordered" evidence="3">
    <location>
        <begin position="280"/>
        <end position="348"/>
    </location>
</feature>
<feature type="compositionally biased region" description="Low complexity" evidence="3">
    <location>
        <begin position="282"/>
        <end position="301"/>
    </location>
</feature>
<dbReference type="EMBL" id="GG666497">
    <property type="protein sequence ID" value="EEN62338.1"/>
    <property type="molecule type" value="Genomic_DNA"/>
</dbReference>
<dbReference type="FunCoup" id="C3YBI1">
    <property type="interactions" value="271"/>
</dbReference>
<feature type="compositionally biased region" description="Polar residues" evidence="3">
    <location>
        <begin position="149"/>
        <end position="161"/>
    </location>
</feature>
<comment type="similarity">
    <text evidence="1">Belongs to the FAM199 family.</text>
</comment>
<protein>
    <submittedName>
        <fullName evidence="4">Uncharacterized protein</fullName>
    </submittedName>
</protein>
<feature type="region of interest" description="Disordered" evidence="3">
    <location>
        <begin position="149"/>
        <end position="179"/>
    </location>
</feature>
<dbReference type="Pfam" id="PF15814">
    <property type="entry name" value="FAM199X"/>
    <property type="match status" value="2"/>
</dbReference>
<evidence type="ECO:0000256" key="3">
    <source>
        <dbReference type="SAM" id="MobiDB-lite"/>
    </source>
</evidence>
<sequence>MLMEPTLTTAVASPWGSQLAPREPEAAPHVYHKYLDTGDLDADIQAIEAEIERVKQEKQVTQEYRRNLSTGNSASCSTSVASSEYDADEDTIIDVGGISDNFFSGSESDYLNTSILNLLEDGNATDHVSLSTFELSDSDLDLQVTNNNVNATQSNDNNKTESIPILPNPPSPPKKKRKHLDNVPWTDMSDEEQISVVETLSHVISNSMGLREQLEVIRIISPDAKIHPTDSEFVIDLDVIDDDKLQQVRNYEKTYLDVIDDEKLQQVRNYVKTCIDKRSKDCSSASSSCSESSSSGCSSSSDGHVHAMTQAEKTKESKRQSRERRNQLKALRQRQKKEHRQAMKEKRSGFFGKEEATLASKLMSIGMHCLFASDLVMGIWY</sequence>
<dbReference type="PANTHER" id="PTHR32003">
    <property type="entry name" value="PROTEIN FAM199X"/>
    <property type="match status" value="1"/>
</dbReference>
<dbReference type="AlphaFoldDB" id="C3YBI1"/>
<dbReference type="eggNOG" id="ENOG502QR59">
    <property type="taxonomic scope" value="Eukaryota"/>
</dbReference>
<dbReference type="STRING" id="7739.C3YBI1"/>
<organism>
    <name type="scientific">Branchiostoma floridae</name>
    <name type="common">Florida lancelet</name>
    <name type="synonym">Amphioxus</name>
    <dbReference type="NCBI Taxonomy" id="7739"/>
    <lineage>
        <taxon>Eukaryota</taxon>
        <taxon>Metazoa</taxon>
        <taxon>Chordata</taxon>
        <taxon>Cephalochordata</taxon>
        <taxon>Leptocardii</taxon>
        <taxon>Amphioxiformes</taxon>
        <taxon>Branchiostomatidae</taxon>
        <taxon>Branchiostoma</taxon>
    </lineage>
</organism>
<proteinExistence type="inferred from homology"/>
<gene>
    <name evidence="4" type="ORF">BRAFLDRAFT_118503</name>
</gene>
<evidence type="ECO:0000313" key="4">
    <source>
        <dbReference type="EMBL" id="EEN62338.1"/>
    </source>
</evidence>
<evidence type="ECO:0000256" key="1">
    <source>
        <dbReference type="ARBA" id="ARBA00009319"/>
    </source>
</evidence>
<accession>C3YBI1</accession>
<dbReference type="InParanoid" id="C3YBI1"/>
<feature type="coiled-coil region" evidence="2">
    <location>
        <begin position="37"/>
        <end position="64"/>
    </location>
</feature>
<keyword evidence="2" id="KW-0175">Coiled coil</keyword>